<protein>
    <recommendedName>
        <fullName evidence="4">VWA domain-containing protein</fullName>
    </recommendedName>
</protein>
<evidence type="ECO:0000313" key="3">
    <source>
        <dbReference type="Proteomes" id="UP000321721"/>
    </source>
</evidence>
<keyword evidence="1" id="KW-0472">Membrane</keyword>
<reference evidence="2 3" key="1">
    <citation type="submission" date="2019-08" db="EMBL/GenBank/DDBJ databases">
        <title>Genome of Vicingus serpentipes NCIMB 15042.</title>
        <authorList>
            <person name="Bowman J.P."/>
        </authorList>
    </citation>
    <scope>NUCLEOTIDE SEQUENCE [LARGE SCALE GENOMIC DNA]</scope>
    <source>
        <strain evidence="2 3">NCIMB 15042</strain>
    </source>
</reference>
<dbReference type="PANTHER" id="PTHR37947:SF1">
    <property type="entry name" value="BLL2462 PROTEIN"/>
    <property type="match status" value="1"/>
</dbReference>
<dbReference type="AlphaFoldDB" id="A0A5C6RXS3"/>
<dbReference type="PANTHER" id="PTHR37947">
    <property type="entry name" value="BLL2462 PROTEIN"/>
    <property type="match status" value="1"/>
</dbReference>
<sequence length="694" mass="79293">MLLSIKIVTEYPIWLIAFCLLAGVGYAFFLYRNDSRFENVKLWLKRTMFIFRALVVSILCFLLLSPLIKTIFNTVEKPIIVIAQDNTSSILMNKDSVFYKTEYLTKIDNLKQKLSSTYDVKMYGFDEQFDEKDVINFTGKITNLSNVFDELENRFYNQNIGAVILATDGIFNEGSNPVYTSQSNGVPIYAIALGDTTPQKDIILKDVVLNKLTFLGNQFPMEINGLVQEGEGFKTKLEITNRGKIVFEKEYQINSSNFSINENILVEAKEVGVQNYKVKLSTIENEVSIANNLQDVYIEVLDGRQEILILANAPHPDLKALKLSIESNENYKVKTQMLNDFNGNTEAFSLVILHQLSGYEEAVQKLNQSKTSVWYILDAKTTVNQFNKLKTGLEILNSNGQTNQVLANVNEQFPLFSLAEKTIKYINNTSPLLTVFGTYKIQENGYNLFHQKIGSVITESPLMTFFQNGNKKVAILAGEGLWKWRIQEFNKTKKHEAIDELINKTVQFLSVKEDKSKFRLIVKNRFLENEEVLFNAELYNDSYELSNEPEIELLVTNEGEDEFKFNFNKTSNAYFLNAGIFNPGAYQYVATVVLGDKKYVEKGEFQVAQIQLEMNNTIANHQLLANLVKKHDGGLFYPSNIEGVNDAIQKNNNIASIIFEEKDLKELINLKWIFGLILLLLSAEWFLRKRNGAY</sequence>
<comment type="caution">
    <text evidence="2">The sequence shown here is derived from an EMBL/GenBank/DDBJ whole genome shotgun (WGS) entry which is preliminary data.</text>
</comment>
<keyword evidence="3" id="KW-1185">Reference proteome</keyword>
<keyword evidence="1" id="KW-0812">Transmembrane</keyword>
<name>A0A5C6RXS3_9FLAO</name>
<proteinExistence type="predicted"/>
<evidence type="ECO:0008006" key="4">
    <source>
        <dbReference type="Google" id="ProtNLM"/>
    </source>
</evidence>
<dbReference type="Proteomes" id="UP000321721">
    <property type="component" value="Unassembled WGS sequence"/>
</dbReference>
<accession>A0A5C6RXS3</accession>
<feature type="transmembrane region" description="Helical" evidence="1">
    <location>
        <begin position="12"/>
        <end position="29"/>
    </location>
</feature>
<evidence type="ECO:0000313" key="2">
    <source>
        <dbReference type="EMBL" id="TXB67168.1"/>
    </source>
</evidence>
<dbReference type="EMBL" id="VOOS01000001">
    <property type="protein sequence ID" value="TXB67168.1"/>
    <property type="molecule type" value="Genomic_DNA"/>
</dbReference>
<keyword evidence="1" id="KW-1133">Transmembrane helix</keyword>
<organism evidence="2 3">
    <name type="scientific">Vicingus serpentipes</name>
    <dbReference type="NCBI Taxonomy" id="1926625"/>
    <lineage>
        <taxon>Bacteria</taxon>
        <taxon>Pseudomonadati</taxon>
        <taxon>Bacteroidota</taxon>
        <taxon>Flavobacteriia</taxon>
        <taxon>Flavobacteriales</taxon>
        <taxon>Vicingaceae</taxon>
        <taxon>Vicingus</taxon>
    </lineage>
</organism>
<gene>
    <name evidence="2" type="ORF">FRY74_03000</name>
</gene>
<evidence type="ECO:0000256" key="1">
    <source>
        <dbReference type="SAM" id="Phobius"/>
    </source>
</evidence>
<dbReference type="RefSeq" id="WP_147098464.1">
    <property type="nucleotide sequence ID" value="NZ_VOOS01000001.1"/>
</dbReference>
<dbReference type="OrthoDB" id="9763076at2"/>
<feature type="transmembrane region" description="Helical" evidence="1">
    <location>
        <begin position="49"/>
        <end position="68"/>
    </location>
</feature>